<dbReference type="Proteomes" id="UP001055101">
    <property type="component" value="Unassembled WGS sequence"/>
</dbReference>
<name>A0ABQ4TM90_9HYPH</name>
<organism evidence="2 3">
    <name type="scientific">Methylobacterium thuringiense</name>
    <dbReference type="NCBI Taxonomy" id="1003091"/>
    <lineage>
        <taxon>Bacteria</taxon>
        <taxon>Pseudomonadati</taxon>
        <taxon>Pseudomonadota</taxon>
        <taxon>Alphaproteobacteria</taxon>
        <taxon>Hyphomicrobiales</taxon>
        <taxon>Methylobacteriaceae</taxon>
        <taxon>Methylobacterium</taxon>
    </lineage>
</organism>
<evidence type="ECO:0000313" key="3">
    <source>
        <dbReference type="Proteomes" id="UP001055101"/>
    </source>
</evidence>
<dbReference type="Pfam" id="PF01243">
    <property type="entry name" value="PNPOx_N"/>
    <property type="match status" value="1"/>
</dbReference>
<gene>
    <name evidence="2" type="ORF">EKPJFOCH_1696</name>
</gene>
<accession>A0ABQ4TM90</accession>
<evidence type="ECO:0000259" key="1">
    <source>
        <dbReference type="Pfam" id="PF01243"/>
    </source>
</evidence>
<sequence>MRHRFFDLAFTPGVRAEQARMGSREAYADAAAGAAMPAEALTDREVNFIADRDSVYLASVSETGWPYVQHRGGPIGFVKPIDGRTIGWAEFAGNRQYVSIGNAAANDRVAMIFMDYPNRRRLKLLGRLHVVASGERPDLAATLATPSYRARVERFVLVTVEAFDWNCPQHITPRFSEAEIATAVAPLHARIAELEAQLTSPRGWSGSKVGAGSAFAPQVAWPAEPVW</sequence>
<feature type="domain" description="Pyridoxamine 5'-phosphate oxidase N-terminal" evidence="1">
    <location>
        <begin position="42"/>
        <end position="142"/>
    </location>
</feature>
<reference evidence="2" key="2">
    <citation type="submission" date="2021-08" db="EMBL/GenBank/DDBJ databases">
        <authorList>
            <person name="Tani A."/>
            <person name="Ola A."/>
            <person name="Ogura Y."/>
            <person name="Katsura K."/>
            <person name="Hayashi T."/>
        </authorList>
    </citation>
    <scope>NUCLEOTIDE SEQUENCE</scope>
    <source>
        <strain evidence="2">DSM 23674</strain>
    </source>
</reference>
<dbReference type="SUPFAM" id="SSF50475">
    <property type="entry name" value="FMN-binding split barrel"/>
    <property type="match status" value="1"/>
</dbReference>
<evidence type="ECO:0000313" key="2">
    <source>
        <dbReference type="EMBL" id="GJE55207.1"/>
    </source>
</evidence>
<comment type="caution">
    <text evidence="2">The sequence shown here is derived from an EMBL/GenBank/DDBJ whole genome shotgun (WGS) entry which is preliminary data.</text>
</comment>
<dbReference type="InterPro" id="IPR011576">
    <property type="entry name" value="Pyridox_Oxase_N"/>
</dbReference>
<dbReference type="EMBL" id="BPRA01000007">
    <property type="protein sequence ID" value="GJE55207.1"/>
    <property type="molecule type" value="Genomic_DNA"/>
</dbReference>
<dbReference type="Gene3D" id="2.30.110.10">
    <property type="entry name" value="Electron Transport, Fmn-binding Protein, Chain A"/>
    <property type="match status" value="1"/>
</dbReference>
<dbReference type="InterPro" id="IPR012349">
    <property type="entry name" value="Split_barrel_FMN-bd"/>
</dbReference>
<dbReference type="RefSeq" id="WP_147814729.1">
    <property type="nucleotide sequence ID" value="NZ_BPRA01000007.1"/>
</dbReference>
<dbReference type="PANTHER" id="PTHR42815:SF2">
    <property type="entry name" value="FAD-BINDING, PUTATIVE (AFU_ORTHOLOGUE AFUA_6G07600)-RELATED"/>
    <property type="match status" value="1"/>
</dbReference>
<protein>
    <recommendedName>
        <fullName evidence="1">Pyridoxamine 5'-phosphate oxidase N-terminal domain-containing protein</fullName>
    </recommendedName>
</protein>
<proteinExistence type="predicted"/>
<dbReference type="PANTHER" id="PTHR42815">
    <property type="entry name" value="FAD-BINDING, PUTATIVE (AFU_ORTHOLOGUE AFUA_6G07600)-RELATED"/>
    <property type="match status" value="1"/>
</dbReference>
<reference evidence="2" key="1">
    <citation type="journal article" date="2021" name="Front. Microbiol.">
        <title>Comprehensive Comparative Genomics and Phenotyping of Methylobacterium Species.</title>
        <authorList>
            <person name="Alessa O."/>
            <person name="Ogura Y."/>
            <person name="Fujitani Y."/>
            <person name="Takami H."/>
            <person name="Hayashi T."/>
            <person name="Sahin N."/>
            <person name="Tani A."/>
        </authorList>
    </citation>
    <scope>NUCLEOTIDE SEQUENCE</scope>
    <source>
        <strain evidence="2">DSM 23674</strain>
    </source>
</reference>
<keyword evidence="3" id="KW-1185">Reference proteome</keyword>